<dbReference type="InterPro" id="IPR006311">
    <property type="entry name" value="TAT_signal"/>
</dbReference>
<dbReference type="PANTHER" id="PTHR41247:SF1">
    <property type="entry name" value="HTH-TYPE TRANSCRIPTIONAL REPRESSOR YCNK"/>
    <property type="match status" value="1"/>
</dbReference>
<name>A0A1G7ISX5_RHOCA</name>
<evidence type="ECO:0000256" key="1">
    <source>
        <dbReference type="SAM" id="SignalP"/>
    </source>
</evidence>
<dbReference type="Gene3D" id="3.30.70.2050">
    <property type="match status" value="1"/>
</dbReference>
<feature type="signal peptide" evidence="1">
    <location>
        <begin position="1"/>
        <end position="31"/>
    </location>
</feature>
<feature type="chain" id="PRO_5010363814" evidence="1">
    <location>
        <begin position="32"/>
        <end position="173"/>
    </location>
</feature>
<dbReference type="Pfam" id="PF05573">
    <property type="entry name" value="NosL"/>
    <property type="match status" value="1"/>
</dbReference>
<protein>
    <submittedName>
        <fullName evidence="2">Nitrous oxide reductase accessory protein NosL</fullName>
    </submittedName>
</protein>
<keyword evidence="1" id="KW-0732">Signal</keyword>
<evidence type="ECO:0000313" key="2">
    <source>
        <dbReference type="EMBL" id="SDF15676.1"/>
    </source>
</evidence>
<sequence length="173" mass="18728">MCNLSRRNALGLLAGVPALALCLPQATRAEATPVDLPKPGPRDTCPVCGMFVARYPDWIATLVFADGVAFHFDGPKDCFKFLNDAPRYAAGRRRDQITAMGVTDYYGLRPIAAETALYAIGSDVLGPMGHDFVPLASDAEAADFMRDHAGKRLLRFADVPADLPAKLDEGRFE</sequence>
<dbReference type="InterPro" id="IPR008719">
    <property type="entry name" value="N2O_reductase_NosL"/>
</dbReference>
<proteinExistence type="predicted"/>
<accession>A0A1G7ISX5</accession>
<reference evidence="2 3" key="1">
    <citation type="submission" date="2016-10" db="EMBL/GenBank/DDBJ databases">
        <authorList>
            <person name="de Groot N.N."/>
        </authorList>
    </citation>
    <scope>NUCLEOTIDE SEQUENCE [LARGE SCALE GENOMIC DNA]</scope>
    <source>
        <strain evidence="3">DSM 938 / 37b4</strain>
    </source>
</reference>
<dbReference type="RefSeq" id="WP_081348854.1">
    <property type="nucleotide sequence ID" value="NZ_CP119563.1"/>
</dbReference>
<dbReference type="Proteomes" id="UP000183812">
    <property type="component" value="Unassembled WGS sequence"/>
</dbReference>
<organism evidence="2 3">
    <name type="scientific">Rhodobacter capsulatus</name>
    <name type="common">Rhodopseudomonas capsulata</name>
    <dbReference type="NCBI Taxonomy" id="1061"/>
    <lineage>
        <taxon>Bacteria</taxon>
        <taxon>Pseudomonadati</taxon>
        <taxon>Pseudomonadota</taxon>
        <taxon>Alphaproteobacteria</taxon>
        <taxon>Rhodobacterales</taxon>
        <taxon>Rhodobacter group</taxon>
        <taxon>Rhodobacter</taxon>
    </lineage>
</organism>
<dbReference type="OrthoDB" id="7354657at2"/>
<dbReference type="EMBL" id="FNAY01000007">
    <property type="protein sequence ID" value="SDF15676.1"/>
    <property type="molecule type" value="Genomic_DNA"/>
</dbReference>
<gene>
    <name evidence="2" type="ORF">SAMN04244550_01781</name>
</gene>
<dbReference type="SUPFAM" id="SSF160387">
    <property type="entry name" value="NosL/MerB-like"/>
    <property type="match status" value="1"/>
</dbReference>
<dbReference type="AlphaFoldDB" id="A0A1G7ISX5"/>
<evidence type="ECO:0000313" key="3">
    <source>
        <dbReference type="Proteomes" id="UP000183812"/>
    </source>
</evidence>
<dbReference type="PANTHER" id="PTHR41247">
    <property type="entry name" value="HTH-TYPE TRANSCRIPTIONAL REPRESSOR YCNK"/>
    <property type="match status" value="1"/>
</dbReference>
<dbReference type="PROSITE" id="PS51318">
    <property type="entry name" value="TAT"/>
    <property type="match status" value="1"/>
</dbReference>